<dbReference type="Proteomes" id="UP001559623">
    <property type="component" value="Unassembled WGS sequence"/>
</dbReference>
<dbReference type="PANTHER" id="PTHR34980">
    <property type="entry name" value="INNER MEMBRANE PROTEIN-RELATED-RELATED"/>
    <property type="match status" value="1"/>
</dbReference>
<name>A0ABV3X6D9_9FIRM</name>
<feature type="region of interest" description="Disordered" evidence="1">
    <location>
        <begin position="79"/>
        <end position="176"/>
    </location>
</feature>
<sequence length="313" mass="32365">MKKCVGCGIPLPDDTSFCSECGAAQTAPAPQAADAAPAVTHCPQCGAAVEPGAKFCASCGQSIAAAAVPAAQPAMGNAAQGQGARNFAPQGQPPQGGAQSFGAPGQPKRFDAPSQPHRFGTPPESGQPQRFDAQPAGGQPQRFGAPPAGQPQQFSAQNAQGGMGGRPSSNPLPGGANIDANSIKEKLFSFEGRLNRQPAILRFLAVMFATMVVTSIVSGIFYVIAGIAGEVLSSAGTAIEILRALIVFVLYIPAIVINFSLAVRRCHDIGLSGWLTLIFLIPVVGTFFLLFLWIKPGTPGDNPYGPDPLQQRF</sequence>
<feature type="compositionally biased region" description="Polar residues" evidence="1">
    <location>
        <begin position="150"/>
        <end position="160"/>
    </location>
</feature>
<feature type="transmembrane region" description="Helical" evidence="2">
    <location>
        <begin position="274"/>
        <end position="294"/>
    </location>
</feature>
<reference evidence="4 5" key="1">
    <citation type="submission" date="2023-04" db="EMBL/GenBank/DDBJ databases">
        <title>Genome Sequence of Selenomonas sputigena ATCC 33150.</title>
        <authorList>
            <person name="Miller D.P."/>
            <person name="Anvari S."/>
            <person name="Polson S.W."/>
            <person name="Macdonald M."/>
            <person name="Mcdowell J.V."/>
        </authorList>
    </citation>
    <scope>NUCLEOTIDE SEQUENCE [LARGE SCALE GENOMIC DNA]</scope>
    <source>
        <strain evidence="4 5">ATCC 33150</strain>
    </source>
</reference>
<evidence type="ECO:0000259" key="3">
    <source>
        <dbReference type="Pfam" id="PF12773"/>
    </source>
</evidence>
<feature type="domain" description="DZANK-type" evidence="3">
    <location>
        <begin position="4"/>
        <end position="60"/>
    </location>
</feature>
<dbReference type="Pfam" id="PF05656">
    <property type="entry name" value="DUF805"/>
    <property type="match status" value="1"/>
</dbReference>
<evidence type="ECO:0000256" key="2">
    <source>
        <dbReference type="SAM" id="Phobius"/>
    </source>
</evidence>
<feature type="compositionally biased region" description="Low complexity" evidence="1">
    <location>
        <begin position="79"/>
        <end position="107"/>
    </location>
</feature>
<keyword evidence="5" id="KW-1185">Reference proteome</keyword>
<evidence type="ECO:0000256" key="1">
    <source>
        <dbReference type="SAM" id="MobiDB-lite"/>
    </source>
</evidence>
<feature type="transmembrane region" description="Helical" evidence="2">
    <location>
        <begin position="203"/>
        <end position="229"/>
    </location>
</feature>
<feature type="transmembrane region" description="Helical" evidence="2">
    <location>
        <begin position="241"/>
        <end position="262"/>
    </location>
</feature>
<dbReference type="RefSeq" id="WP_368847498.1">
    <property type="nucleotide sequence ID" value="NZ_CP194411.1"/>
</dbReference>
<dbReference type="InterPro" id="IPR008523">
    <property type="entry name" value="DUF805"/>
</dbReference>
<proteinExistence type="predicted"/>
<keyword evidence="2" id="KW-0812">Transmembrane</keyword>
<evidence type="ECO:0000313" key="4">
    <source>
        <dbReference type="EMBL" id="MEX5285771.1"/>
    </source>
</evidence>
<comment type="caution">
    <text evidence="4">The sequence shown here is derived from an EMBL/GenBank/DDBJ whole genome shotgun (WGS) entry which is preliminary data.</text>
</comment>
<keyword evidence="2" id="KW-0472">Membrane</keyword>
<protein>
    <submittedName>
        <fullName evidence="4">DUF805 domain-containing protein</fullName>
    </submittedName>
</protein>
<keyword evidence="2" id="KW-1133">Transmembrane helix</keyword>
<organism evidence="4 5">
    <name type="scientific">Selenomonas sputigena</name>
    <dbReference type="NCBI Taxonomy" id="69823"/>
    <lineage>
        <taxon>Bacteria</taxon>
        <taxon>Bacillati</taxon>
        <taxon>Bacillota</taxon>
        <taxon>Negativicutes</taxon>
        <taxon>Selenomonadales</taxon>
        <taxon>Selenomonadaceae</taxon>
        <taxon>Selenomonas</taxon>
    </lineage>
</organism>
<dbReference type="Pfam" id="PF12773">
    <property type="entry name" value="DZR"/>
    <property type="match status" value="1"/>
</dbReference>
<dbReference type="InterPro" id="IPR025874">
    <property type="entry name" value="DZR"/>
</dbReference>
<gene>
    <name evidence="4" type="ORF">QCO44_09020</name>
</gene>
<evidence type="ECO:0000313" key="5">
    <source>
        <dbReference type="Proteomes" id="UP001559623"/>
    </source>
</evidence>
<accession>A0ABV3X6D9</accession>
<dbReference type="PANTHER" id="PTHR34980:SF3">
    <property type="entry name" value="BLR8105 PROTEIN"/>
    <property type="match status" value="1"/>
</dbReference>
<dbReference type="EMBL" id="JARVLH010000006">
    <property type="protein sequence ID" value="MEX5285771.1"/>
    <property type="molecule type" value="Genomic_DNA"/>
</dbReference>